<proteinExistence type="predicted"/>
<reference evidence="1 2" key="1">
    <citation type="submission" date="2018-03" db="EMBL/GenBank/DDBJ databases">
        <title>Genomic Encyclopedia of Archaeal and Bacterial Type Strains, Phase II (KMG-II): from individual species to whole genera.</title>
        <authorList>
            <person name="Goeker M."/>
        </authorList>
    </citation>
    <scope>NUCLEOTIDE SEQUENCE [LARGE SCALE GENOMIC DNA]</scope>
    <source>
        <strain evidence="1 2">DSM 45416</strain>
    </source>
</reference>
<dbReference type="EMBL" id="PVTG01000004">
    <property type="protein sequence ID" value="PRY50082.1"/>
    <property type="molecule type" value="Genomic_DNA"/>
</dbReference>
<dbReference type="Proteomes" id="UP000239210">
    <property type="component" value="Unassembled WGS sequence"/>
</dbReference>
<accession>A0A2T0TWJ9</accession>
<sequence>MEDPVPVEGGTGYGAGLFVERTGPLSHSGSWAGFLSGFAVSADRRVAVAVSCNGDQAGTDDLDRVWPVLRGEWR</sequence>
<evidence type="ECO:0008006" key="3">
    <source>
        <dbReference type="Google" id="ProtNLM"/>
    </source>
</evidence>
<dbReference type="AlphaFoldDB" id="A0A2T0TWJ9"/>
<evidence type="ECO:0000313" key="2">
    <source>
        <dbReference type="Proteomes" id="UP000239210"/>
    </source>
</evidence>
<protein>
    <recommendedName>
        <fullName evidence="3">Beta-lactamase</fullName>
    </recommendedName>
</protein>
<dbReference type="Gene3D" id="3.40.710.10">
    <property type="entry name" value="DD-peptidase/beta-lactamase superfamily"/>
    <property type="match status" value="1"/>
</dbReference>
<evidence type="ECO:0000313" key="1">
    <source>
        <dbReference type="EMBL" id="PRY50082.1"/>
    </source>
</evidence>
<name>A0A2T0TWJ9_9ACTN</name>
<keyword evidence="2" id="KW-1185">Reference proteome</keyword>
<dbReference type="SUPFAM" id="SSF56601">
    <property type="entry name" value="beta-lactamase/transpeptidase-like"/>
    <property type="match status" value="1"/>
</dbReference>
<dbReference type="InterPro" id="IPR012338">
    <property type="entry name" value="Beta-lactam/transpept-like"/>
</dbReference>
<comment type="caution">
    <text evidence="1">The sequence shown here is derived from an EMBL/GenBank/DDBJ whole genome shotgun (WGS) entry which is preliminary data.</text>
</comment>
<gene>
    <name evidence="1" type="ORF">LY71_104118</name>
</gene>
<organism evidence="1 2">
    <name type="scientific">Geodermatophilus tzadiensis</name>
    <dbReference type="NCBI Taxonomy" id="1137988"/>
    <lineage>
        <taxon>Bacteria</taxon>
        <taxon>Bacillati</taxon>
        <taxon>Actinomycetota</taxon>
        <taxon>Actinomycetes</taxon>
        <taxon>Geodermatophilales</taxon>
        <taxon>Geodermatophilaceae</taxon>
        <taxon>Geodermatophilus</taxon>
    </lineage>
</organism>